<evidence type="ECO:0000256" key="4">
    <source>
        <dbReference type="ARBA" id="ARBA00025806"/>
    </source>
</evidence>
<dbReference type="PANTHER" id="PTHR12972:SF0">
    <property type="entry name" value="PROTEIN DOWNSTREAM NEIGHBOR OF SON"/>
    <property type="match status" value="1"/>
</dbReference>
<sequence length="540" mass="60824">MLESSEEKMAPKWYHPTEVMKLHKLKQKKKALQARISGGKLQNRTVNTTEHSSYKEVFLAKKRKNPFLKESDCKKNRIDDVLSESSDQTLFKLFNQNVSASPTTASFTSFNNILSKLEPEGKTEIVEVVKAKGESWLPIDWTLKRKVRLLSTKPFPWNQKLKVSEEASGITAFTRCLSNSSETTLDTSPNAKFYQCCLYWQQPCLPWLNLFPRTNMRTSLTGPSVALNCTVKESLHSTWTDSLRSVYQLIRTRQCPYFYICANNFTALFRAAGICGFSDIHVLITPTTRGFRQMLKQDDIEFTMPLKKGRVSDLDTTVGKLDLGDCNEMAEEATDDHWLKNMGIGAEDIKQINYTQEKITHRAECEIDSSEQSLILVEGAEVHALYNFLLNCKSATALTGPLAGIPPTLLAPVAFHGASLNSLKVRDNKVNLEGVDYYSLELSGPILPTTTHNLFAINPPEHSITMTFSDVANTEPFSKVLNKRNSDIESKGSIVFGKENLSDSGMLPKILKHFCAADDRYVTNVECLKYTSDNKTYTWS</sequence>
<evidence type="ECO:0000256" key="3">
    <source>
        <dbReference type="ARBA" id="ARBA00023242"/>
    </source>
</evidence>
<accession>A0AAV8W238</accession>
<dbReference type="GO" id="GO:0005634">
    <property type="term" value="C:nucleus"/>
    <property type="evidence" value="ECO:0007669"/>
    <property type="project" value="UniProtKB-SubCell"/>
</dbReference>
<comment type="subcellular location">
    <subcellularLocation>
        <location evidence="1">Nucleus</location>
    </subcellularLocation>
</comment>
<protein>
    <recommendedName>
        <fullName evidence="7">Protein downstream neighbor of son homolog</fullName>
    </recommendedName>
</protein>
<comment type="similarity">
    <text evidence="4">Belongs to the DONSON family.</text>
</comment>
<evidence type="ECO:0000313" key="5">
    <source>
        <dbReference type="EMBL" id="KAJ8920523.1"/>
    </source>
</evidence>
<dbReference type="InterPro" id="IPR024861">
    <property type="entry name" value="Donson"/>
</dbReference>
<dbReference type="Proteomes" id="UP001159042">
    <property type="component" value="Unassembled WGS sequence"/>
</dbReference>
<proteinExistence type="inferred from homology"/>
<dbReference type="GO" id="GO:0033260">
    <property type="term" value="P:nuclear DNA replication"/>
    <property type="evidence" value="ECO:0007669"/>
    <property type="project" value="TreeGrafter"/>
</dbReference>
<dbReference type="EMBL" id="JANEYG010000014">
    <property type="protein sequence ID" value="KAJ8920523.1"/>
    <property type="molecule type" value="Genomic_DNA"/>
</dbReference>
<gene>
    <name evidence="5" type="ORF">NQ315_005392</name>
</gene>
<keyword evidence="3" id="KW-0539">Nucleus</keyword>
<evidence type="ECO:0000256" key="1">
    <source>
        <dbReference type="ARBA" id="ARBA00004123"/>
    </source>
</evidence>
<dbReference type="PRINTS" id="PR02064">
    <property type="entry name" value="DONSON"/>
</dbReference>
<name>A0AAV8W238_9CUCU</name>
<reference evidence="5 6" key="1">
    <citation type="journal article" date="2023" name="Insect Mol. Biol.">
        <title>Genome sequencing provides insights into the evolution of gene families encoding plant cell wall-degrading enzymes in longhorned beetles.</title>
        <authorList>
            <person name="Shin N.R."/>
            <person name="Okamura Y."/>
            <person name="Kirsch R."/>
            <person name="Pauchet Y."/>
        </authorList>
    </citation>
    <scope>NUCLEOTIDE SEQUENCE [LARGE SCALE GENOMIC DNA]</scope>
    <source>
        <strain evidence="5">EAD_L_NR</strain>
    </source>
</reference>
<evidence type="ECO:0000313" key="6">
    <source>
        <dbReference type="Proteomes" id="UP001159042"/>
    </source>
</evidence>
<dbReference type="AlphaFoldDB" id="A0AAV8W238"/>
<keyword evidence="6" id="KW-1185">Reference proteome</keyword>
<comment type="caution">
    <text evidence="5">The sequence shown here is derived from an EMBL/GenBank/DDBJ whole genome shotgun (WGS) entry which is preliminary data.</text>
</comment>
<keyword evidence="2" id="KW-0217">Developmental protein</keyword>
<evidence type="ECO:0008006" key="7">
    <source>
        <dbReference type="Google" id="ProtNLM"/>
    </source>
</evidence>
<evidence type="ECO:0000256" key="2">
    <source>
        <dbReference type="ARBA" id="ARBA00022473"/>
    </source>
</evidence>
<dbReference type="PANTHER" id="PTHR12972">
    <property type="entry name" value="DOWNSTREAM NEIGHBOR OF SON"/>
    <property type="match status" value="1"/>
</dbReference>
<organism evidence="5 6">
    <name type="scientific">Exocentrus adspersus</name>
    <dbReference type="NCBI Taxonomy" id="1586481"/>
    <lineage>
        <taxon>Eukaryota</taxon>
        <taxon>Metazoa</taxon>
        <taxon>Ecdysozoa</taxon>
        <taxon>Arthropoda</taxon>
        <taxon>Hexapoda</taxon>
        <taxon>Insecta</taxon>
        <taxon>Pterygota</taxon>
        <taxon>Neoptera</taxon>
        <taxon>Endopterygota</taxon>
        <taxon>Coleoptera</taxon>
        <taxon>Polyphaga</taxon>
        <taxon>Cucujiformia</taxon>
        <taxon>Chrysomeloidea</taxon>
        <taxon>Cerambycidae</taxon>
        <taxon>Lamiinae</taxon>
        <taxon>Acanthocinini</taxon>
        <taxon>Exocentrus</taxon>
    </lineage>
</organism>